<dbReference type="Proteomes" id="UP001189429">
    <property type="component" value="Unassembled WGS sequence"/>
</dbReference>
<name>A0ABN9RPS1_9DINO</name>
<dbReference type="EMBL" id="CAUYUJ010007302">
    <property type="protein sequence ID" value="CAK0820223.1"/>
    <property type="molecule type" value="Genomic_DNA"/>
</dbReference>
<evidence type="ECO:0000313" key="2">
    <source>
        <dbReference type="EMBL" id="CAK0820223.1"/>
    </source>
</evidence>
<gene>
    <name evidence="2" type="ORF">PCOR1329_LOCUS21996</name>
</gene>
<feature type="non-terminal residue" evidence="2">
    <location>
        <position position="1"/>
    </location>
</feature>
<feature type="region of interest" description="Disordered" evidence="1">
    <location>
        <begin position="97"/>
        <end position="126"/>
    </location>
</feature>
<protein>
    <submittedName>
        <fullName evidence="2">Uncharacterized protein</fullName>
    </submittedName>
</protein>
<proteinExistence type="predicted"/>
<keyword evidence="3" id="KW-1185">Reference proteome</keyword>
<comment type="caution">
    <text evidence="2">The sequence shown here is derived from an EMBL/GenBank/DDBJ whole genome shotgun (WGS) entry which is preliminary data.</text>
</comment>
<evidence type="ECO:0000256" key="1">
    <source>
        <dbReference type="SAM" id="MobiDB-lite"/>
    </source>
</evidence>
<accession>A0ABN9RPS1</accession>
<reference evidence="2" key="1">
    <citation type="submission" date="2023-10" db="EMBL/GenBank/DDBJ databases">
        <authorList>
            <person name="Chen Y."/>
            <person name="Shah S."/>
            <person name="Dougan E. K."/>
            <person name="Thang M."/>
            <person name="Chan C."/>
        </authorList>
    </citation>
    <scope>NUCLEOTIDE SEQUENCE [LARGE SCALE GENOMIC DNA]</scope>
</reference>
<sequence length="126" mass="13339">IYRVVIEGRPDFEGVDVAVRRVLPGCGAADATFSSDGGEAHPLTPHSVEAFLATGRALASGQVVLRLDVPEVCEESYPRRRGPLCCNRLLPRHQRSLPSPVAAAAPGPAPPRRARGGAAGRPRYPP</sequence>
<organism evidence="2 3">
    <name type="scientific">Prorocentrum cordatum</name>
    <dbReference type="NCBI Taxonomy" id="2364126"/>
    <lineage>
        <taxon>Eukaryota</taxon>
        <taxon>Sar</taxon>
        <taxon>Alveolata</taxon>
        <taxon>Dinophyceae</taxon>
        <taxon>Prorocentrales</taxon>
        <taxon>Prorocentraceae</taxon>
        <taxon>Prorocentrum</taxon>
    </lineage>
</organism>
<evidence type="ECO:0000313" key="3">
    <source>
        <dbReference type="Proteomes" id="UP001189429"/>
    </source>
</evidence>